<dbReference type="EMBL" id="MH153813">
    <property type="protein sequence ID" value="AWN04693.1"/>
    <property type="molecule type" value="Genomic_DNA"/>
</dbReference>
<dbReference type="Proteomes" id="UP000246514">
    <property type="component" value="Segment"/>
</dbReference>
<gene>
    <name evidence="1" type="primary">75</name>
    <name evidence="1" type="ORF">PBI_SQUASH_75</name>
</gene>
<evidence type="ECO:0000313" key="2">
    <source>
        <dbReference type="Proteomes" id="UP000246514"/>
    </source>
</evidence>
<proteinExistence type="predicted"/>
<dbReference type="GeneID" id="54992340"/>
<organism evidence="1 2">
    <name type="scientific">Microbacterium phage Squash</name>
    <dbReference type="NCBI Taxonomy" id="2182357"/>
    <lineage>
        <taxon>Viruses</taxon>
        <taxon>Duplodnaviria</taxon>
        <taxon>Heunggongvirae</taxon>
        <taxon>Uroviricota</taxon>
        <taxon>Caudoviricetes</taxon>
        <taxon>Squashvirus</taxon>
        <taxon>Squashvirus squash</taxon>
    </lineage>
</organism>
<evidence type="ECO:0000313" key="1">
    <source>
        <dbReference type="EMBL" id="AWN04693.1"/>
    </source>
</evidence>
<accession>A0A2U8UM44</accession>
<dbReference type="RefSeq" id="YP_009801814.1">
    <property type="nucleotide sequence ID" value="NC_047975.1"/>
</dbReference>
<reference evidence="1 2" key="1">
    <citation type="submission" date="2018-04" db="EMBL/GenBank/DDBJ databases">
        <authorList>
            <person name="Fournier C.T."/>
            <person name="Kim C.J."/>
            <person name="Romero I.G."/>
            <person name="Sanchez M."/>
            <person name="Do N."/>
            <person name="Wu S."/>
            <person name="Mosier S.A."/>
            <person name="Wang J."/>
            <person name="Lund A."/>
            <person name="Moberg-Parker J."/>
            <person name="Stanton A.-C.J."/>
            <person name="Garlena R.A."/>
            <person name="Russell D.A."/>
            <person name="Pope W.H."/>
            <person name="Jacobs-Sera D."/>
            <person name="Hatfull G.F."/>
        </authorList>
    </citation>
    <scope>NUCLEOTIDE SEQUENCE [LARGE SCALE GENOMIC DNA]</scope>
</reference>
<sequence>MATRGRPRGAKAIPWDRIVARLREHPNRWLLLPEMAKVNARTVMVIRKRERRALRLDDGVIRCRIKAGYVDETGAVIATLFLKLDTKEKT</sequence>
<keyword evidence="2" id="KW-1185">Reference proteome</keyword>
<name>A0A2U8UM44_9CAUD</name>
<protein>
    <submittedName>
        <fullName evidence="1">Uncharacterized protein</fullName>
    </submittedName>
</protein>
<dbReference type="KEGG" id="vg:54992340"/>